<feature type="compositionally biased region" description="Low complexity" evidence="7">
    <location>
        <begin position="27"/>
        <end position="36"/>
    </location>
</feature>
<feature type="region of interest" description="Disordered" evidence="7">
    <location>
        <begin position="1"/>
        <end position="179"/>
    </location>
</feature>
<feature type="compositionally biased region" description="Polar residues" evidence="7">
    <location>
        <begin position="71"/>
        <end position="93"/>
    </location>
</feature>
<feature type="compositionally biased region" description="Low complexity" evidence="7">
    <location>
        <begin position="347"/>
        <end position="370"/>
    </location>
</feature>
<feature type="region of interest" description="Disordered" evidence="7">
    <location>
        <begin position="323"/>
        <end position="370"/>
    </location>
</feature>
<accession>N1QEW6</accession>
<dbReference type="GeneID" id="27902783"/>
<dbReference type="HOGENOM" id="CLU_072104_0_0_1"/>
<keyword evidence="10" id="KW-1185">Reference proteome</keyword>
<dbReference type="GO" id="GO:0031211">
    <property type="term" value="C:endoplasmic reticulum palmitoyltransferase complex"/>
    <property type="evidence" value="ECO:0007669"/>
    <property type="project" value="TreeGrafter"/>
</dbReference>
<dbReference type="OrthoDB" id="5377273at2759"/>
<dbReference type="Pfam" id="PF10256">
    <property type="entry name" value="Erf4"/>
    <property type="match status" value="1"/>
</dbReference>
<dbReference type="InterPro" id="IPR019383">
    <property type="entry name" value="Golgin_A_7/ERF4"/>
</dbReference>
<sequence length="370" mass="39700">MDALHKFAGVSEAQRSDAASPPPPAAAVPASASALSIPPPVPPKDDARSIKSSKSSRRASIPLNRRKSQKSIRSGISANSSIRSKNRLPTDSRGNIPPTPKIPKSERNQYGDLAPQAVTGGPGSTHSSRRRAEGQASSTFEGEGEDGEGEGEGGEDESDFEWGPQHPCFPHPNPHCEPDTREAQETRVIRVKRDYLIAGDLYPQYANLYPEILDPLVTDDEFRIVIGRLNEIMEQAFSPDTVRAWVDAILGIATGYFWEDLGFTGVRSGEKEMEGYIYQWNQEREKEGRDVRLVQPRTTGFMTLDFVVPDPGIDIAVEENTDNAVAGDGVGDGEGEGGGADATLIGTDSTPTAATSTATPAAPALSSERT</sequence>
<dbReference type="GO" id="GO:0006612">
    <property type="term" value="P:protein targeting to membrane"/>
    <property type="evidence" value="ECO:0007669"/>
    <property type="project" value="TreeGrafter"/>
</dbReference>
<comment type="subunit">
    <text evidence="3">Interacts with ERF2.</text>
</comment>
<evidence type="ECO:0000313" key="9">
    <source>
        <dbReference type="EMBL" id="EMF11662.1"/>
    </source>
</evidence>
<feature type="compositionally biased region" description="Gly residues" evidence="7">
    <location>
        <begin position="328"/>
        <end position="340"/>
    </location>
</feature>
<dbReference type="PANTHER" id="PTHR13254:SF0">
    <property type="entry name" value="GOLGIN SUBFAMILY A MEMBER 7_ERF4 DOMAIN-CONTAINING PROTEIN"/>
    <property type="match status" value="1"/>
</dbReference>
<reference evidence="9 10" key="1">
    <citation type="journal article" date="2012" name="PLoS Pathog.">
        <title>Diverse lifestyles and strategies of plant pathogenesis encoded in the genomes of eighteen Dothideomycetes fungi.</title>
        <authorList>
            <person name="Ohm R.A."/>
            <person name="Feau N."/>
            <person name="Henrissat B."/>
            <person name="Schoch C.L."/>
            <person name="Horwitz B.A."/>
            <person name="Barry K.W."/>
            <person name="Condon B.J."/>
            <person name="Copeland A.C."/>
            <person name="Dhillon B."/>
            <person name="Glaser F."/>
            <person name="Hesse C.N."/>
            <person name="Kosti I."/>
            <person name="LaButti K."/>
            <person name="Lindquist E.A."/>
            <person name="Lucas S."/>
            <person name="Salamov A.A."/>
            <person name="Bradshaw R.E."/>
            <person name="Ciuffetti L."/>
            <person name="Hamelin R.C."/>
            <person name="Kema G.H.J."/>
            <person name="Lawrence C."/>
            <person name="Scott J.A."/>
            <person name="Spatafora J.W."/>
            <person name="Turgeon B.G."/>
            <person name="de Wit P.J.G.M."/>
            <person name="Zhong S."/>
            <person name="Goodwin S.B."/>
            <person name="Grigoriev I.V."/>
        </authorList>
    </citation>
    <scope>NUCLEOTIDE SEQUENCE [LARGE SCALE GENOMIC DNA]</scope>
    <source>
        <strain evidence="9 10">SO2202</strain>
    </source>
</reference>
<dbReference type="InterPro" id="IPR051371">
    <property type="entry name" value="Ras_palmitoyltransferase"/>
</dbReference>
<evidence type="ECO:0000256" key="7">
    <source>
        <dbReference type="SAM" id="MobiDB-lite"/>
    </source>
</evidence>
<evidence type="ECO:0000313" key="10">
    <source>
        <dbReference type="Proteomes" id="UP000016931"/>
    </source>
</evidence>
<protein>
    <recommendedName>
        <fullName evidence="4">Ras modification protein ERF4</fullName>
    </recommendedName>
</protein>
<dbReference type="PANTHER" id="PTHR13254">
    <property type="entry name" value="GOLGI AUTOANTIGEN, GOLGIN SUBFAMILY A, 7"/>
    <property type="match status" value="1"/>
</dbReference>
<dbReference type="GO" id="GO:0005789">
    <property type="term" value="C:endoplasmic reticulum membrane"/>
    <property type="evidence" value="ECO:0007669"/>
    <property type="project" value="UniProtKB-SubCell"/>
</dbReference>
<proteinExistence type="inferred from homology"/>
<keyword evidence="6" id="KW-0472">Membrane</keyword>
<comment type="similarity">
    <text evidence="2">Belongs to the ERF4 family.</text>
</comment>
<dbReference type="Proteomes" id="UP000016931">
    <property type="component" value="Unassembled WGS sequence"/>
</dbReference>
<evidence type="ECO:0000256" key="1">
    <source>
        <dbReference type="ARBA" id="ARBA00004406"/>
    </source>
</evidence>
<dbReference type="eggNOG" id="ENOG502S30T">
    <property type="taxonomic scope" value="Eukaryota"/>
</dbReference>
<evidence type="ECO:0000256" key="5">
    <source>
        <dbReference type="ARBA" id="ARBA00022824"/>
    </source>
</evidence>
<dbReference type="STRING" id="692275.N1QEW6"/>
<evidence type="ECO:0000256" key="3">
    <source>
        <dbReference type="ARBA" id="ARBA00011396"/>
    </source>
</evidence>
<feature type="compositionally biased region" description="Acidic residues" evidence="7">
    <location>
        <begin position="142"/>
        <end position="160"/>
    </location>
</feature>
<evidence type="ECO:0000256" key="6">
    <source>
        <dbReference type="ARBA" id="ARBA00023136"/>
    </source>
</evidence>
<dbReference type="EMBL" id="KB456265">
    <property type="protein sequence ID" value="EMF11662.1"/>
    <property type="molecule type" value="Genomic_DNA"/>
</dbReference>
<name>N1QEW6_SPHMS</name>
<evidence type="ECO:0000256" key="4">
    <source>
        <dbReference type="ARBA" id="ARBA00018463"/>
    </source>
</evidence>
<keyword evidence="5" id="KW-0256">Endoplasmic reticulum</keyword>
<feature type="domain" description="Golgin subfamily A member 7/ERF4" evidence="8">
    <location>
        <begin position="188"/>
        <end position="305"/>
    </location>
</feature>
<evidence type="ECO:0000259" key="8">
    <source>
        <dbReference type="Pfam" id="PF10256"/>
    </source>
</evidence>
<gene>
    <name evidence="9" type="ORF">SEPMUDRAFT_149587</name>
</gene>
<evidence type="ECO:0000256" key="2">
    <source>
        <dbReference type="ARBA" id="ARBA00007732"/>
    </source>
</evidence>
<organism evidence="9 10">
    <name type="scientific">Sphaerulina musiva (strain SO2202)</name>
    <name type="common">Poplar stem canker fungus</name>
    <name type="synonym">Septoria musiva</name>
    <dbReference type="NCBI Taxonomy" id="692275"/>
    <lineage>
        <taxon>Eukaryota</taxon>
        <taxon>Fungi</taxon>
        <taxon>Dikarya</taxon>
        <taxon>Ascomycota</taxon>
        <taxon>Pezizomycotina</taxon>
        <taxon>Dothideomycetes</taxon>
        <taxon>Dothideomycetidae</taxon>
        <taxon>Mycosphaerellales</taxon>
        <taxon>Mycosphaerellaceae</taxon>
        <taxon>Sphaerulina</taxon>
    </lineage>
</organism>
<dbReference type="RefSeq" id="XP_016759783.1">
    <property type="nucleotide sequence ID" value="XM_016905646.1"/>
</dbReference>
<comment type="subcellular location">
    <subcellularLocation>
        <location evidence="1">Endoplasmic reticulum membrane</location>
        <topology evidence="1">Peripheral membrane protein</topology>
    </subcellularLocation>
</comment>
<dbReference type="AlphaFoldDB" id="N1QEW6"/>
<feature type="compositionally biased region" description="Low complexity" evidence="7">
    <location>
        <begin position="50"/>
        <end position="61"/>
    </location>
</feature>